<evidence type="ECO:0000313" key="1">
    <source>
        <dbReference type="EMBL" id="NMU26719.1"/>
    </source>
</evidence>
<proteinExistence type="predicted"/>
<dbReference type="AlphaFoldDB" id="A0A7Y0X6L5"/>
<reference evidence="1 2" key="1">
    <citation type="submission" date="2020-04" db="EMBL/GenBank/DDBJ databases">
        <title>Whole-genome sequencing of Vibrio spp. from China reveals different genetic environments of blaCTX-M-14 among diverse lineages.</title>
        <authorList>
            <person name="Zheng Z."/>
            <person name="Ye L."/>
            <person name="Chen S."/>
        </authorList>
    </citation>
    <scope>NUCLEOTIDE SEQUENCE [LARGE SCALE GENOMIC DNA]</scope>
    <source>
        <strain evidence="1 2">Vb0574</strain>
    </source>
</reference>
<evidence type="ECO:0000313" key="2">
    <source>
        <dbReference type="Proteomes" id="UP000555836"/>
    </source>
</evidence>
<organism evidence="1 2">
    <name type="scientific">Vibrio parahaemolyticus</name>
    <dbReference type="NCBI Taxonomy" id="670"/>
    <lineage>
        <taxon>Bacteria</taxon>
        <taxon>Pseudomonadati</taxon>
        <taxon>Pseudomonadota</taxon>
        <taxon>Gammaproteobacteria</taxon>
        <taxon>Vibrionales</taxon>
        <taxon>Vibrionaceae</taxon>
        <taxon>Vibrio</taxon>
    </lineage>
</organism>
<gene>
    <name evidence="1" type="ORF">HKB21_13930</name>
</gene>
<protein>
    <submittedName>
        <fullName evidence="1">DNA polymerase III</fullName>
    </submittedName>
</protein>
<feature type="non-terminal residue" evidence="1">
    <location>
        <position position="79"/>
    </location>
</feature>
<name>A0A7Y0X6L5_VIBPH</name>
<dbReference type="EMBL" id="JABCLD010001395">
    <property type="protein sequence ID" value="NMU26719.1"/>
    <property type="molecule type" value="Genomic_DNA"/>
</dbReference>
<comment type="caution">
    <text evidence="1">The sequence shown here is derived from an EMBL/GenBank/DDBJ whole genome shotgun (WGS) entry which is preliminary data.</text>
</comment>
<dbReference type="Proteomes" id="UP000555836">
    <property type="component" value="Unassembled WGS sequence"/>
</dbReference>
<accession>A0A7Y0X6L5</accession>
<sequence length="79" mass="8759">EKLIYAGALDRLGPHRAAMMASLNDAVKAASQHHQAEAFGQTDMFGVLTDAPEEVEHKYTQVPPWPEKVWLEGERDTLG</sequence>
<feature type="non-terminal residue" evidence="1">
    <location>
        <position position="1"/>
    </location>
</feature>